<dbReference type="SUPFAM" id="SSF53822">
    <property type="entry name" value="Periplasmic binding protein-like I"/>
    <property type="match status" value="1"/>
</dbReference>
<dbReference type="SMART" id="SM00354">
    <property type="entry name" value="HTH_LACI"/>
    <property type="match status" value="1"/>
</dbReference>
<dbReference type="PANTHER" id="PTHR30146">
    <property type="entry name" value="LACI-RELATED TRANSCRIPTIONAL REPRESSOR"/>
    <property type="match status" value="1"/>
</dbReference>
<keyword evidence="2 5" id="KW-0238">DNA-binding</keyword>
<sequence>MVDVAEQARVSHQTVSRVLNTPDAVRPATREKVERAMRELGYRRNATARALKTRRTGLIGVITPGHSAFGPNRMTLAVEEAAREHGFATALSVVRDSRPETVESSLEFFLDHGVDGIVVLAPIIAVAEAARQIAETRSVVLVASGAEPTASLDVVGIDQVRGAREAVRHLLDAGRRRIAHAAGPGEWYDARGRVQGWRQTLSAAGVAEGPLLHCAGWTADDGYAAGAELAPQVASGAVDAVFAANDYIALGMMHAFADHGLGVPEDVAMVGFDDVDGAAHLSPPLTTVRQPFEAVGRAAIAELFGAGGGEHTMLIAPTLIRRATA</sequence>
<dbReference type="InterPro" id="IPR046335">
    <property type="entry name" value="LacI/GalR-like_sensor"/>
</dbReference>
<dbReference type="InterPro" id="IPR028082">
    <property type="entry name" value="Peripla_BP_I"/>
</dbReference>
<dbReference type="PROSITE" id="PS50932">
    <property type="entry name" value="HTH_LACI_2"/>
    <property type="match status" value="1"/>
</dbReference>
<proteinExistence type="predicted"/>
<reference evidence="6" key="1">
    <citation type="journal article" date="2019" name="Int. J. Syst. Evol. Microbiol.">
        <title>The Global Catalogue of Microorganisms (GCM) 10K type strain sequencing project: providing services to taxonomists for standard genome sequencing and annotation.</title>
        <authorList>
            <consortium name="The Broad Institute Genomics Platform"/>
            <consortium name="The Broad Institute Genome Sequencing Center for Infectious Disease"/>
            <person name="Wu L."/>
            <person name="Ma J."/>
        </authorList>
    </citation>
    <scope>NUCLEOTIDE SEQUENCE [LARGE SCALE GENOMIC DNA]</scope>
    <source>
        <strain evidence="6">JCM 11483</strain>
    </source>
</reference>
<keyword evidence="3" id="KW-0804">Transcription</keyword>
<name>A0ABP6R8E1_9MICC</name>
<evidence type="ECO:0000313" key="6">
    <source>
        <dbReference type="Proteomes" id="UP001501736"/>
    </source>
</evidence>
<comment type="caution">
    <text evidence="5">The sequence shown here is derived from an EMBL/GenBank/DDBJ whole genome shotgun (WGS) entry which is preliminary data.</text>
</comment>
<dbReference type="CDD" id="cd01574">
    <property type="entry name" value="PBP1_LacI"/>
    <property type="match status" value="1"/>
</dbReference>
<keyword evidence="1" id="KW-0805">Transcription regulation</keyword>
<evidence type="ECO:0000256" key="1">
    <source>
        <dbReference type="ARBA" id="ARBA00023015"/>
    </source>
</evidence>
<dbReference type="Proteomes" id="UP001501736">
    <property type="component" value="Unassembled WGS sequence"/>
</dbReference>
<dbReference type="Gene3D" id="3.40.50.2300">
    <property type="match status" value="2"/>
</dbReference>
<accession>A0ABP6R8E1</accession>
<dbReference type="PANTHER" id="PTHR30146:SF109">
    <property type="entry name" value="HTH-TYPE TRANSCRIPTIONAL REGULATOR GALS"/>
    <property type="match status" value="1"/>
</dbReference>
<dbReference type="Pfam" id="PF13377">
    <property type="entry name" value="Peripla_BP_3"/>
    <property type="match status" value="1"/>
</dbReference>
<evidence type="ECO:0000259" key="4">
    <source>
        <dbReference type="PROSITE" id="PS50932"/>
    </source>
</evidence>
<dbReference type="Gene3D" id="1.10.260.40">
    <property type="entry name" value="lambda repressor-like DNA-binding domains"/>
    <property type="match status" value="1"/>
</dbReference>
<evidence type="ECO:0000313" key="5">
    <source>
        <dbReference type="EMBL" id="GAA3280811.1"/>
    </source>
</evidence>
<dbReference type="CDD" id="cd01392">
    <property type="entry name" value="HTH_LacI"/>
    <property type="match status" value="1"/>
</dbReference>
<gene>
    <name evidence="5" type="ORF">GCM10020260_05550</name>
</gene>
<dbReference type="SUPFAM" id="SSF47413">
    <property type="entry name" value="lambda repressor-like DNA-binding domains"/>
    <property type="match status" value="1"/>
</dbReference>
<protein>
    <submittedName>
        <fullName evidence="5">LacI family DNA-binding transcriptional regulator</fullName>
    </submittedName>
</protein>
<keyword evidence="6" id="KW-1185">Reference proteome</keyword>
<feature type="domain" description="HTH lacI-type" evidence="4">
    <location>
        <begin position="1"/>
        <end position="53"/>
    </location>
</feature>
<dbReference type="InterPro" id="IPR010982">
    <property type="entry name" value="Lambda_DNA-bd_dom_sf"/>
</dbReference>
<organism evidence="5 6">
    <name type="scientific">Nesterenkonia halobia</name>
    <dbReference type="NCBI Taxonomy" id="37922"/>
    <lineage>
        <taxon>Bacteria</taxon>
        <taxon>Bacillati</taxon>
        <taxon>Actinomycetota</taxon>
        <taxon>Actinomycetes</taxon>
        <taxon>Micrococcales</taxon>
        <taxon>Micrococcaceae</taxon>
        <taxon>Nesterenkonia</taxon>
    </lineage>
</organism>
<dbReference type="Pfam" id="PF00356">
    <property type="entry name" value="LacI"/>
    <property type="match status" value="1"/>
</dbReference>
<evidence type="ECO:0000256" key="2">
    <source>
        <dbReference type="ARBA" id="ARBA00023125"/>
    </source>
</evidence>
<dbReference type="PROSITE" id="PS00356">
    <property type="entry name" value="HTH_LACI_1"/>
    <property type="match status" value="1"/>
</dbReference>
<evidence type="ECO:0000256" key="3">
    <source>
        <dbReference type="ARBA" id="ARBA00023163"/>
    </source>
</evidence>
<dbReference type="InterPro" id="IPR000843">
    <property type="entry name" value="HTH_LacI"/>
</dbReference>
<dbReference type="EMBL" id="BAAAYG010000002">
    <property type="protein sequence ID" value="GAA3280811.1"/>
    <property type="molecule type" value="Genomic_DNA"/>
</dbReference>
<dbReference type="GO" id="GO:0003677">
    <property type="term" value="F:DNA binding"/>
    <property type="evidence" value="ECO:0007669"/>
    <property type="project" value="UniProtKB-KW"/>
</dbReference>